<evidence type="ECO:0000256" key="3">
    <source>
        <dbReference type="ARBA" id="ARBA00022989"/>
    </source>
</evidence>
<evidence type="ECO:0000256" key="2">
    <source>
        <dbReference type="ARBA" id="ARBA00022692"/>
    </source>
</evidence>
<dbReference type="GO" id="GO:0046873">
    <property type="term" value="F:metal ion transmembrane transporter activity"/>
    <property type="evidence" value="ECO:0007669"/>
    <property type="project" value="InterPro"/>
</dbReference>
<comment type="subcellular location">
    <subcellularLocation>
        <location evidence="1">Membrane</location>
        <topology evidence="1">Multi-pass membrane protein</topology>
    </subcellularLocation>
</comment>
<accession>A0A3B0ZRA2</accession>
<keyword evidence="2 5" id="KW-0812">Transmembrane</keyword>
<feature type="transmembrane region" description="Helical" evidence="5">
    <location>
        <begin position="69"/>
        <end position="86"/>
    </location>
</feature>
<feature type="transmembrane region" description="Helical" evidence="5">
    <location>
        <begin position="40"/>
        <end position="57"/>
    </location>
</feature>
<evidence type="ECO:0000256" key="1">
    <source>
        <dbReference type="ARBA" id="ARBA00004141"/>
    </source>
</evidence>
<keyword evidence="4 5" id="KW-0472">Membrane</keyword>
<dbReference type="GO" id="GO:0016020">
    <property type="term" value="C:membrane"/>
    <property type="evidence" value="ECO:0007669"/>
    <property type="project" value="UniProtKB-SubCell"/>
</dbReference>
<dbReference type="InterPro" id="IPR003689">
    <property type="entry name" value="ZIP"/>
</dbReference>
<feature type="transmembrane region" description="Helical" evidence="5">
    <location>
        <begin position="237"/>
        <end position="255"/>
    </location>
</feature>
<dbReference type="PANTHER" id="PTHR16950:SF16">
    <property type="entry name" value="ZINC TRANSPORTER ZIP13"/>
    <property type="match status" value="1"/>
</dbReference>
<name>A0A3B0ZRA2_9ZZZZ</name>
<feature type="transmembrane region" description="Helical" evidence="5">
    <location>
        <begin position="204"/>
        <end position="225"/>
    </location>
</feature>
<keyword evidence="3 5" id="KW-1133">Transmembrane helix</keyword>
<reference evidence="6" key="1">
    <citation type="submission" date="2018-06" db="EMBL/GenBank/DDBJ databases">
        <authorList>
            <person name="Zhirakovskaya E."/>
        </authorList>
    </citation>
    <scope>NUCLEOTIDE SEQUENCE</scope>
</reference>
<feature type="transmembrane region" description="Helical" evidence="5">
    <location>
        <begin position="6"/>
        <end position="28"/>
    </location>
</feature>
<dbReference type="EMBL" id="UOFT01000016">
    <property type="protein sequence ID" value="VAW91730.1"/>
    <property type="molecule type" value="Genomic_DNA"/>
</dbReference>
<dbReference type="Pfam" id="PF02535">
    <property type="entry name" value="Zip"/>
    <property type="match status" value="1"/>
</dbReference>
<organism evidence="6">
    <name type="scientific">hydrothermal vent metagenome</name>
    <dbReference type="NCBI Taxonomy" id="652676"/>
    <lineage>
        <taxon>unclassified sequences</taxon>
        <taxon>metagenomes</taxon>
        <taxon>ecological metagenomes</taxon>
    </lineage>
</organism>
<evidence type="ECO:0000256" key="4">
    <source>
        <dbReference type="ARBA" id="ARBA00023136"/>
    </source>
</evidence>
<proteinExistence type="predicted"/>
<dbReference type="AlphaFoldDB" id="A0A3B0ZRA2"/>
<feature type="transmembrane region" description="Helical" evidence="5">
    <location>
        <begin position="177"/>
        <end position="198"/>
    </location>
</feature>
<evidence type="ECO:0000256" key="5">
    <source>
        <dbReference type="SAM" id="Phobius"/>
    </source>
</evidence>
<gene>
    <name evidence="6" type="ORF">MNBD_GAMMA23-108</name>
</gene>
<dbReference type="PANTHER" id="PTHR16950">
    <property type="entry name" value="ZINC TRANSPORTER SLC39A7 HISTIDINE-RICH MEMBRANE PROTEIN KE4"/>
    <property type="match status" value="1"/>
</dbReference>
<protein>
    <submittedName>
        <fullName evidence="6">Zinc transporter, ZIP family</fullName>
    </submittedName>
</protein>
<evidence type="ECO:0000313" key="6">
    <source>
        <dbReference type="EMBL" id="VAW91730.1"/>
    </source>
</evidence>
<sequence>MSLLLWIIIFSLLGGIISVIAASTFLLLPDKIRTQLIPHLVSFAIGALLGAAFLALIPHSLTGAYKIDVHHLGMTILLGLLAFFVMEKLVIWRHCHHDHCDAHPEHLDRSDQAAGTLILIGDGIHNFIDGVLIAAAFMTDIHLGIVTSVAVATHEIPQEVGDFAILLNSGFSRSKALLFNVLASLTTVIGALLAYFSLSNLEAYLPYVLVVAASSFIYIAVADLIPGLHKRTQLSAGLQQMLLIGAGVITIYFAHSQLH</sequence>